<evidence type="ECO:0000256" key="3">
    <source>
        <dbReference type="SAM" id="Phobius"/>
    </source>
</evidence>
<reference evidence="5 6" key="1">
    <citation type="submission" date="2021-07" db="EMBL/GenBank/DDBJ databases">
        <authorList>
            <person name="Imarazene B."/>
            <person name="Zahm M."/>
            <person name="Klopp C."/>
            <person name="Cabau C."/>
            <person name="Beille S."/>
            <person name="Jouanno E."/>
            <person name="Castinel A."/>
            <person name="Lluch J."/>
            <person name="Gil L."/>
            <person name="Kuchtly C."/>
            <person name="Lopez Roques C."/>
            <person name="Donnadieu C."/>
            <person name="Parrinello H."/>
            <person name="Journot L."/>
            <person name="Du K."/>
            <person name="Schartl M."/>
            <person name="Retaux S."/>
            <person name="Guiguen Y."/>
        </authorList>
    </citation>
    <scope>NUCLEOTIDE SEQUENCE [LARGE SCALE GENOMIC DNA]</scope>
    <source>
        <strain evidence="5">Pach_M1</strain>
        <tissue evidence="5">Testis</tissue>
    </source>
</reference>
<feature type="compositionally biased region" description="Acidic residues" evidence="2">
    <location>
        <begin position="303"/>
        <end position="313"/>
    </location>
</feature>
<dbReference type="SUPFAM" id="SSF57586">
    <property type="entry name" value="TNF receptor-like"/>
    <property type="match status" value="2"/>
</dbReference>
<feature type="transmembrane region" description="Helical" evidence="3">
    <location>
        <begin position="239"/>
        <end position="261"/>
    </location>
</feature>
<dbReference type="PANTHER" id="PTHR46875">
    <property type="entry name" value="TUMOR NECROSIS FACTOR RECEPTOR SUPERFAMILY MEMBER 5"/>
    <property type="match status" value="1"/>
</dbReference>
<dbReference type="PROSITE" id="PS50050">
    <property type="entry name" value="TNFR_NGFR_2"/>
    <property type="match status" value="1"/>
</dbReference>
<feature type="domain" description="TNFR-Cys" evidence="4">
    <location>
        <begin position="192"/>
        <end position="231"/>
    </location>
</feature>
<evidence type="ECO:0000313" key="6">
    <source>
        <dbReference type="Proteomes" id="UP000752171"/>
    </source>
</evidence>
<protein>
    <submittedName>
        <fullName evidence="5">Tumor necrosis factor receptor superfamily member 5-like isoform X1</fullName>
    </submittedName>
</protein>
<dbReference type="Proteomes" id="UP000752171">
    <property type="component" value="Unassembled WGS sequence"/>
</dbReference>
<accession>A0A8T2LCI0</accession>
<keyword evidence="5" id="KW-0675">Receptor</keyword>
<dbReference type="Pfam" id="PF00020">
    <property type="entry name" value="TNFR_c6"/>
    <property type="match status" value="1"/>
</dbReference>
<dbReference type="GO" id="GO:0009897">
    <property type="term" value="C:external side of plasma membrane"/>
    <property type="evidence" value="ECO:0007669"/>
    <property type="project" value="TreeGrafter"/>
</dbReference>
<dbReference type="Gene3D" id="2.10.50.10">
    <property type="entry name" value="Tumor Necrosis Factor Receptor, subunit A, domain 2"/>
    <property type="match status" value="3"/>
</dbReference>
<dbReference type="PANTHER" id="PTHR46875:SF3">
    <property type="entry name" value="CD40 MOLECULE, TNF RECEPTOR SUPERFAMILY MEMBER 5"/>
    <property type="match status" value="1"/>
</dbReference>
<keyword evidence="3" id="KW-0472">Membrane</keyword>
<evidence type="ECO:0000256" key="2">
    <source>
        <dbReference type="SAM" id="MobiDB-lite"/>
    </source>
</evidence>
<name>A0A8T2LCI0_ASTMX</name>
<dbReference type="OrthoDB" id="9949242at2759"/>
<feature type="disulfide bond" evidence="1">
    <location>
        <begin position="213"/>
        <end position="231"/>
    </location>
</feature>
<dbReference type="SMART" id="SM00208">
    <property type="entry name" value="TNFR"/>
    <property type="match status" value="3"/>
</dbReference>
<gene>
    <name evidence="5" type="primary">CD40</name>
    <name evidence="5" type="ORF">AMEX_G16092</name>
</gene>
<dbReference type="EMBL" id="JAICCE010000013">
    <property type="protein sequence ID" value="KAG9269109.1"/>
    <property type="molecule type" value="Genomic_DNA"/>
</dbReference>
<evidence type="ECO:0000313" key="5">
    <source>
        <dbReference type="EMBL" id="KAG9269109.1"/>
    </source>
</evidence>
<feature type="compositionally biased region" description="Polar residues" evidence="2">
    <location>
        <begin position="334"/>
        <end position="353"/>
    </location>
</feature>
<keyword evidence="3" id="KW-0812">Transmembrane</keyword>
<dbReference type="InterPro" id="IPR001368">
    <property type="entry name" value="TNFR/NGFR_Cys_rich_reg"/>
</dbReference>
<proteinExistence type="predicted"/>
<keyword evidence="3" id="KW-1133">Transmembrane helix</keyword>
<dbReference type="AlphaFoldDB" id="A0A8T2LCI0"/>
<feature type="transmembrane region" description="Helical" evidence="3">
    <location>
        <begin position="53"/>
        <end position="71"/>
    </location>
</feature>
<feature type="repeat" description="TNFR-Cys" evidence="1">
    <location>
        <begin position="192"/>
        <end position="231"/>
    </location>
</feature>
<evidence type="ECO:0000256" key="1">
    <source>
        <dbReference type="PROSITE-ProRule" id="PRU00206"/>
    </source>
</evidence>
<dbReference type="GO" id="GO:0035631">
    <property type="term" value="C:CD40 receptor complex"/>
    <property type="evidence" value="ECO:0007669"/>
    <property type="project" value="TreeGrafter"/>
</dbReference>
<evidence type="ECO:0000259" key="4">
    <source>
        <dbReference type="PROSITE" id="PS50050"/>
    </source>
</evidence>
<keyword evidence="1" id="KW-1015">Disulfide bond</keyword>
<sequence>MEIPFSAAMSDWGEEQRGACLLNCAVKPERRSRSQSGGLSVSARVLFCSLNGLIMRTIFSIFLLVLPVVVLCCDETTHYRKDEQCCKLCGPGTRMMKDANCHDPICQPCRDGEYQDGYTKETKCKLQPICDINLEFEAPTQQSKTTREPCVCRADHHCSSQDCISCVQNTVCPPGQKIDIEGNRKLDTTCEPCPPGTYSSGNSTKDCKEWTECSLGYVEAAAGTSTSDRICEAQPNIRLGLGILSGFVIILVIMFGFFCWYKRERKGSACLEKKLQQHCPALFKVIAIDEPTATVPMQPVEADGNEPTEDTEDQPFTHGVSDNGMPILQDHSKTSVLSVSETQPSSQSFTDRL</sequence>
<comment type="caution">
    <text evidence="1">Lacks conserved residue(s) required for the propagation of feature annotation.</text>
</comment>
<comment type="caution">
    <text evidence="5">The sequence shown here is derived from an EMBL/GenBank/DDBJ whole genome shotgun (WGS) entry which is preliminary data.</text>
</comment>
<dbReference type="GO" id="GO:0002768">
    <property type="term" value="P:immune response-regulating cell surface receptor signaling pathway"/>
    <property type="evidence" value="ECO:0007669"/>
    <property type="project" value="TreeGrafter"/>
</dbReference>
<dbReference type="InterPro" id="IPR052135">
    <property type="entry name" value="TNFRSF5"/>
</dbReference>
<organism evidence="5 6">
    <name type="scientific">Astyanax mexicanus</name>
    <name type="common">Blind cave fish</name>
    <name type="synonym">Astyanax fasciatus mexicanus</name>
    <dbReference type="NCBI Taxonomy" id="7994"/>
    <lineage>
        <taxon>Eukaryota</taxon>
        <taxon>Metazoa</taxon>
        <taxon>Chordata</taxon>
        <taxon>Craniata</taxon>
        <taxon>Vertebrata</taxon>
        <taxon>Euteleostomi</taxon>
        <taxon>Actinopterygii</taxon>
        <taxon>Neopterygii</taxon>
        <taxon>Teleostei</taxon>
        <taxon>Ostariophysi</taxon>
        <taxon>Characiformes</taxon>
        <taxon>Characoidei</taxon>
        <taxon>Acestrorhamphidae</taxon>
        <taxon>Acestrorhamphinae</taxon>
        <taxon>Astyanax</taxon>
    </lineage>
</organism>
<feature type="region of interest" description="Disordered" evidence="2">
    <location>
        <begin position="297"/>
        <end position="353"/>
    </location>
</feature>